<evidence type="ECO:0000313" key="2">
    <source>
        <dbReference type="Proteomes" id="UP000688947"/>
    </source>
</evidence>
<protein>
    <submittedName>
        <fullName evidence="1">Uncharacterized protein</fullName>
    </submittedName>
</protein>
<accession>A0A8T1TK98</accession>
<gene>
    <name evidence="1" type="ORF">JG687_00018641</name>
</gene>
<name>A0A8T1TK98_9STRA</name>
<dbReference type="EMBL" id="JAENGZ010002665">
    <property type="protein sequence ID" value="KAG6943134.1"/>
    <property type="molecule type" value="Genomic_DNA"/>
</dbReference>
<dbReference type="Proteomes" id="UP000688947">
    <property type="component" value="Unassembled WGS sequence"/>
</dbReference>
<organism evidence="1 2">
    <name type="scientific">Phytophthora cactorum</name>
    <dbReference type="NCBI Taxonomy" id="29920"/>
    <lineage>
        <taxon>Eukaryota</taxon>
        <taxon>Sar</taxon>
        <taxon>Stramenopiles</taxon>
        <taxon>Oomycota</taxon>
        <taxon>Peronosporomycetes</taxon>
        <taxon>Peronosporales</taxon>
        <taxon>Peronosporaceae</taxon>
        <taxon>Phytophthora</taxon>
    </lineage>
</organism>
<sequence length="120" mass="13208">MGFMSAFAGENLPTDGDIPSQDIECVLHTSLQSQSHRSNDLFNLGQFFLFLGSSYVPMVGAAIDEHFARLLDAKPVKLWFCHPSRGSPNELGVLHQAFMAELHVLLLQNLEVAEIVGVLL</sequence>
<comment type="caution">
    <text evidence="1">The sequence shown here is derived from an EMBL/GenBank/DDBJ whole genome shotgun (WGS) entry which is preliminary data.</text>
</comment>
<evidence type="ECO:0000313" key="1">
    <source>
        <dbReference type="EMBL" id="KAG6943134.1"/>
    </source>
</evidence>
<dbReference type="AlphaFoldDB" id="A0A8T1TK98"/>
<proteinExistence type="predicted"/>
<reference evidence="1" key="1">
    <citation type="submission" date="2021-01" db="EMBL/GenBank/DDBJ databases">
        <title>Phytophthora aleatoria, a newly-described species from Pinus radiata is distinct from Phytophthora cactorum isolates based on comparative genomics.</title>
        <authorList>
            <person name="Mcdougal R."/>
            <person name="Panda P."/>
            <person name="Williams N."/>
            <person name="Studholme D.J."/>
        </authorList>
    </citation>
    <scope>NUCLEOTIDE SEQUENCE</scope>
    <source>
        <strain evidence="1">NZFS 3830</strain>
    </source>
</reference>